<feature type="domain" description="MobA/VirD2-like nuclease" evidence="1">
    <location>
        <begin position="92"/>
        <end position="198"/>
    </location>
</feature>
<sequence length="220" mass="26025">MEKKYNFEDEWKARKVFEIFHQKQNSTFAFKNNSNYSKFLRASRNKTNNEVVIKITSSSKNFNLLKSHINYISRQGNIELVDSDYNLYSNKDEIKDACKNFNSVYKIPTQNEIINFRQKEKRETYNIVFSMKEHSLAPVNKIRIAAINTIKKKYPDNYFVIAMHNDTDNPHCHLCLKSVNKNGKRVNIKKADLNELRKNFAIELRKLNIEATATIRKNKY</sequence>
<gene>
    <name evidence="2" type="ORF">CQ405_08730</name>
</gene>
<comment type="caution">
    <text evidence="2">The sequence shown here is derived from an EMBL/GenBank/DDBJ whole genome shotgun (WGS) entry which is preliminary data.</text>
</comment>
<organism evidence="2 3">
    <name type="scientific">Campylobacter blaseri</name>
    <dbReference type="NCBI Taxonomy" id="2042961"/>
    <lineage>
        <taxon>Bacteria</taxon>
        <taxon>Pseudomonadati</taxon>
        <taxon>Campylobacterota</taxon>
        <taxon>Epsilonproteobacteria</taxon>
        <taxon>Campylobacterales</taxon>
        <taxon>Campylobacteraceae</taxon>
        <taxon>Campylobacter</taxon>
    </lineage>
</organism>
<dbReference type="Gene3D" id="3.30.930.30">
    <property type="match status" value="1"/>
</dbReference>
<proteinExistence type="predicted"/>
<name>A0A2P8QYH9_9BACT</name>
<dbReference type="Proteomes" id="UP000240535">
    <property type="component" value="Unassembled WGS sequence"/>
</dbReference>
<evidence type="ECO:0000313" key="2">
    <source>
        <dbReference type="EMBL" id="PSM51305.1"/>
    </source>
</evidence>
<dbReference type="Pfam" id="PF03432">
    <property type="entry name" value="Relaxase"/>
    <property type="match status" value="1"/>
</dbReference>
<protein>
    <recommendedName>
        <fullName evidence="1">MobA/VirD2-like nuclease domain-containing protein</fullName>
    </recommendedName>
</protein>
<reference evidence="3" key="1">
    <citation type="submission" date="2017-10" db="EMBL/GenBank/DDBJ databases">
        <title>Campylobacter species from seals.</title>
        <authorList>
            <person name="Gilbert M.J."/>
            <person name="Zomer A.L."/>
            <person name="Timmerman A.J."/>
            <person name="Duim B."/>
            <person name="Wagenaar J.A."/>
        </authorList>
    </citation>
    <scope>NUCLEOTIDE SEQUENCE [LARGE SCALE GENOMIC DNA]</scope>
    <source>
        <strain evidence="3">17S00004-5</strain>
    </source>
</reference>
<dbReference type="RefSeq" id="WP_106872762.1">
    <property type="nucleotide sequence ID" value="NZ_CP053841.1"/>
</dbReference>
<dbReference type="AlphaFoldDB" id="A0A2P8QYH9"/>
<dbReference type="EMBL" id="PDHH01000009">
    <property type="protein sequence ID" value="PSM51305.1"/>
    <property type="molecule type" value="Genomic_DNA"/>
</dbReference>
<evidence type="ECO:0000259" key="1">
    <source>
        <dbReference type="Pfam" id="PF03432"/>
    </source>
</evidence>
<dbReference type="OrthoDB" id="5348809at2"/>
<keyword evidence="3" id="KW-1185">Reference proteome</keyword>
<evidence type="ECO:0000313" key="3">
    <source>
        <dbReference type="Proteomes" id="UP000240535"/>
    </source>
</evidence>
<accession>A0A2P8QYH9</accession>
<dbReference type="InterPro" id="IPR005094">
    <property type="entry name" value="Endonuclease_MobA/VirD2"/>
</dbReference>